<keyword evidence="4" id="KW-1185">Reference proteome</keyword>
<sequence>MNIVRSYGLAALVCATALGATQSSAFAWGCVAVSDEGTYGYSYNYKTENAARKRALNECANRTTEDSECEITECDEDD</sequence>
<accession>A0ABT0INN4</accession>
<gene>
    <name evidence="3" type="ORF">M0654_05610</name>
</gene>
<feature type="domain" description="DUF4189" evidence="2">
    <location>
        <begin position="28"/>
        <end position="72"/>
    </location>
</feature>
<feature type="chain" id="PRO_5046427747" evidence="1">
    <location>
        <begin position="28"/>
        <end position="78"/>
    </location>
</feature>
<evidence type="ECO:0000313" key="3">
    <source>
        <dbReference type="EMBL" id="MCK8779460.1"/>
    </source>
</evidence>
<name>A0ABT0INN4_9HYPH</name>
<protein>
    <submittedName>
        <fullName evidence="3">DUF4189 domain-containing protein</fullName>
    </submittedName>
</protein>
<feature type="signal peptide" evidence="1">
    <location>
        <begin position="1"/>
        <end position="27"/>
    </location>
</feature>
<dbReference type="Proteomes" id="UP001202827">
    <property type="component" value="Unassembled WGS sequence"/>
</dbReference>
<dbReference type="InterPro" id="IPR025240">
    <property type="entry name" value="DUF4189"/>
</dbReference>
<dbReference type="Pfam" id="PF13827">
    <property type="entry name" value="DUF4189"/>
    <property type="match status" value="1"/>
</dbReference>
<keyword evidence="1" id="KW-0732">Signal</keyword>
<reference evidence="3 4" key="1">
    <citation type="submission" date="2022-04" db="EMBL/GenBank/DDBJ databases">
        <title>Rhizobium coralii sp. nov., isolated from coral Turbinaria peltata.</title>
        <authorList>
            <person name="Sun H."/>
        </authorList>
    </citation>
    <scope>NUCLEOTIDE SEQUENCE [LARGE SCALE GENOMIC DNA]</scope>
    <source>
        <strain evidence="3 4">NTR19</strain>
    </source>
</reference>
<organism evidence="3 4">
    <name type="scientific">Neorhizobium turbinariae</name>
    <dbReference type="NCBI Taxonomy" id="2937795"/>
    <lineage>
        <taxon>Bacteria</taxon>
        <taxon>Pseudomonadati</taxon>
        <taxon>Pseudomonadota</taxon>
        <taxon>Alphaproteobacteria</taxon>
        <taxon>Hyphomicrobiales</taxon>
        <taxon>Rhizobiaceae</taxon>
        <taxon>Rhizobium/Agrobacterium group</taxon>
        <taxon>Neorhizobium</taxon>
    </lineage>
</organism>
<proteinExistence type="predicted"/>
<evidence type="ECO:0000256" key="1">
    <source>
        <dbReference type="SAM" id="SignalP"/>
    </source>
</evidence>
<evidence type="ECO:0000259" key="2">
    <source>
        <dbReference type="Pfam" id="PF13827"/>
    </source>
</evidence>
<evidence type="ECO:0000313" key="4">
    <source>
        <dbReference type="Proteomes" id="UP001202827"/>
    </source>
</evidence>
<dbReference type="RefSeq" id="WP_248682193.1">
    <property type="nucleotide sequence ID" value="NZ_JALPRY010000007.1"/>
</dbReference>
<comment type="caution">
    <text evidence="3">The sequence shown here is derived from an EMBL/GenBank/DDBJ whole genome shotgun (WGS) entry which is preliminary data.</text>
</comment>
<dbReference type="EMBL" id="JALPRY010000007">
    <property type="protein sequence ID" value="MCK8779460.1"/>
    <property type="molecule type" value="Genomic_DNA"/>
</dbReference>